<sequence length="66" mass="7753">MILQADELLLLQDADLFELEDAEIDQMAGARKRNIVISPEKFQALQKRFLMRIESYKAKRRLAKEC</sequence>
<evidence type="ECO:0000313" key="3">
    <source>
        <dbReference type="EMBL" id="SFA77194.1"/>
    </source>
</evidence>
<organism evidence="4 5">
    <name type="scientific">Selenomonas ruminantium</name>
    <dbReference type="NCBI Taxonomy" id="971"/>
    <lineage>
        <taxon>Bacteria</taxon>
        <taxon>Bacillati</taxon>
        <taxon>Bacillota</taxon>
        <taxon>Negativicutes</taxon>
        <taxon>Selenomonadales</taxon>
        <taxon>Selenomonadaceae</taxon>
        <taxon>Selenomonas</taxon>
    </lineage>
</organism>
<name>A0A1K1ME60_SELRU</name>
<evidence type="ECO:0000313" key="2">
    <source>
        <dbReference type="EMBL" id="SDZ73109.1"/>
    </source>
</evidence>
<protein>
    <submittedName>
        <fullName evidence="4">Uncharacterized protein</fullName>
    </submittedName>
</protein>
<reference evidence="4" key="2">
    <citation type="submission" date="2016-11" db="EMBL/GenBank/DDBJ databases">
        <authorList>
            <person name="Jaros S."/>
            <person name="Januszkiewicz K."/>
            <person name="Wedrychowicz H."/>
        </authorList>
    </citation>
    <scope>NUCLEOTIDE SEQUENCE [LARGE SCALE GENOMIC DNA]</scope>
    <source>
        <strain evidence="4">C3</strain>
    </source>
</reference>
<dbReference type="Proteomes" id="UP000183469">
    <property type="component" value="Unassembled WGS sequence"/>
</dbReference>
<dbReference type="EMBL" id="SVCA01000004">
    <property type="protein sequence ID" value="MBE6084989.1"/>
    <property type="molecule type" value="Genomic_DNA"/>
</dbReference>
<dbReference type="RefSeq" id="WP_026760800.1">
    <property type="nucleotide sequence ID" value="NZ_FNQG01000002.1"/>
</dbReference>
<evidence type="ECO:0000313" key="7">
    <source>
        <dbReference type="Proteomes" id="UP000183843"/>
    </source>
</evidence>
<accession>A0A1K1ME60</accession>
<dbReference type="Proteomes" id="UP000772151">
    <property type="component" value="Unassembled WGS sequence"/>
</dbReference>
<dbReference type="EMBL" id="FNQG01000002">
    <property type="protein sequence ID" value="SDZ73109.1"/>
    <property type="molecule type" value="Genomic_DNA"/>
</dbReference>
<proteinExistence type="predicted"/>
<dbReference type="EMBL" id="FPJA01000004">
    <property type="protein sequence ID" value="SFW21419.1"/>
    <property type="molecule type" value="Genomic_DNA"/>
</dbReference>
<evidence type="ECO:0000313" key="1">
    <source>
        <dbReference type="EMBL" id="MBE6084989.1"/>
    </source>
</evidence>
<evidence type="ECO:0000313" key="5">
    <source>
        <dbReference type="Proteomes" id="UP000182958"/>
    </source>
</evidence>
<keyword evidence="5" id="KW-1185">Reference proteome</keyword>
<evidence type="ECO:0000313" key="6">
    <source>
        <dbReference type="Proteomes" id="UP000183469"/>
    </source>
</evidence>
<reference evidence="5" key="3">
    <citation type="submission" date="2016-11" db="EMBL/GenBank/DDBJ databases">
        <authorList>
            <person name="Varghese N."/>
            <person name="Submissions S."/>
        </authorList>
    </citation>
    <scope>NUCLEOTIDE SEQUENCE [LARGE SCALE GENOMIC DNA]</scope>
    <source>
        <strain evidence="5">C3</strain>
    </source>
</reference>
<reference evidence="6 7" key="1">
    <citation type="submission" date="2016-10" db="EMBL/GenBank/DDBJ databases">
        <authorList>
            <person name="de Groot N.N."/>
        </authorList>
    </citation>
    <scope>NUCLEOTIDE SEQUENCE [LARGE SCALE GENOMIC DNA]</scope>
    <source>
        <strain evidence="2 6">DSM 2872</strain>
        <strain evidence="3 7">L14</strain>
    </source>
</reference>
<gene>
    <name evidence="1" type="ORF">E7203_05885</name>
    <name evidence="4" type="ORF">SAMN02910323_0780</name>
    <name evidence="3" type="ORF">SAMN05216587_101734</name>
    <name evidence="2" type="ORF">SAMN05660648_00121</name>
</gene>
<dbReference type="EMBL" id="FOJX01000001">
    <property type="protein sequence ID" value="SFA77194.1"/>
    <property type="molecule type" value="Genomic_DNA"/>
</dbReference>
<dbReference type="AlphaFoldDB" id="A0A1K1ME60"/>
<reference evidence="1" key="4">
    <citation type="submission" date="2019-04" db="EMBL/GenBank/DDBJ databases">
        <title>Evolution of Biomass-Degrading Anaerobic Consortia Revealed by Metagenomics.</title>
        <authorList>
            <person name="Peng X."/>
        </authorList>
    </citation>
    <scope>NUCLEOTIDE SEQUENCE</scope>
    <source>
        <strain evidence="1">SIG242</strain>
    </source>
</reference>
<dbReference type="Proteomes" id="UP000182958">
    <property type="component" value="Unassembled WGS sequence"/>
</dbReference>
<dbReference type="Proteomes" id="UP000183843">
    <property type="component" value="Unassembled WGS sequence"/>
</dbReference>
<evidence type="ECO:0000313" key="4">
    <source>
        <dbReference type="EMBL" id="SFW21419.1"/>
    </source>
</evidence>